<dbReference type="GO" id="GO:0005576">
    <property type="term" value="C:extracellular region"/>
    <property type="evidence" value="ECO:0007669"/>
    <property type="project" value="InterPro"/>
</dbReference>
<dbReference type="EMBL" id="JAZGQO010000009">
    <property type="protein sequence ID" value="KAK6178420.1"/>
    <property type="molecule type" value="Genomic_DNA"/>
</dbReference>
<keyword evidence="2" id="KW-0186">Copper</keyword>
<dbReference type="Gene3D" id="1.10.1280.10">
    <property type="entry name" value="Di-copper center containing domain from catechol oxidase"/>
    <property type="match status" value="1"/>
</dbReference>
<dbReference type="InterPro" id="IPR050316">
    <property type="entry name" value="Tyrosinase/Hemocyanin"/>
</dbReference>
<dbReference type="SUPFAM" id="SSF57625">
    <property type="entry name" value="Invertebrate chitin-binding proteins"/>
    <property type="match status" value="1"/>
</dbReference>
<name>A0AAN8JKH5_PATCE</name>
<dbReference type="PRINTS" id="PR00092">
    <property type="entry name" value="TYROSINASE"/>
</dbReference>
<accession>A0AAN8JKH5</accession>
<proteinExistence type="predicted"/>
<dbReference type="SUPFAM" id="SSF48056">
    <property type="entry name" value="Di-copper centre-containing domain"/>
    <property type="match status" value="1"/>
</dbReference>
<organism evidence="4 5">
    <name type="scientific">Patella caerulea</name>
    <name type="common">Rayed Mediterranean limpet</name>
    <dbReference type="NCBI Taxonomy" id="87958"/>
    <lineage>
        <taxon>Eukaryota</taxon>
        <taxon>Metazoa</taxon>
        <taxon>Spiralia</taxon>
        <taxon>Lophotrochozoa</taxon>
        <taxon>Mollusca</taxon>
        <taxon>Gastropoda</taxon>
        <taxon>Patellogastropoda</taxon>
        <taxon>Patelloidea</taxon>
        <taxon>Patellidae</taxon>
        <taxon>Patella</taxon>
    </lineage>
</organism>
<dbReference type="GO" id="GO:0016491">
    <property type="term" value="F:oxidoreductase activity"/>
    <property type="evidence" value="ECO:0007669"/>
    <property type="project" value="InterPro"/>
</dbReference>
<comment type="caution">
    <text evidence="4">The sequence shown here is derived from an EMBL/GenBank/DDBJ whole genome shotgun (WGS) entry which is preliminary data.</text>
</comment>
<keyword evidence="5" id="KW-1185">Reference proteome</keyword>
<dbReference type="GO" id="GO:0046872">
    <property type="term" value="F:metal ion binding"/>
    <property type="evidence" value="ECO:0007669"/>
    <property type="project" value="UniProtKB-KW"/>
</dbReference>
<dbReference type="Gene3D" id="2.170.140.10">
    <property type="entry name" value="Chitin binding domain"/>
    <property type="match status" value="1"/>
</dbReference>
<evidence type="ECO:0000256" key="2">
    <source>
        <dbReference type="ARBA" id="ARBA00023008"/>
    </source>
</evidence>
<dbReference type="AlphaFoldDB" id="A0AAN8JKH5"/>
<keyword evidence="1" id="KW-0479">Metal-binding</keyword>
<dbReference type="InterPro" id="IPR002227">
    <property type="entry name" value="Tyrosinase_Cu-bd"/>
</dbReference>
<dbReference type="PROSITE" id="PS50940">
    <property type="entry name" value="CHIT_BIND_II"/>
    <property type="match status" value="1"/>
</dbReference>
<reference evidence="4 5" key="1">
    <citation type="submission" date="2024-01" db="EMBL/GenBank/DDBJ databases">
        <title>The genome of the rayed Mediterranean limpet Patella caerulea (Linnaeus, 1758).</title>
        <authorList>
            <person name="Anh-Thu Weber A."/>
            <person name="Halstead-Nussloch G."/>
        </authorList>
    </citation>
    <scope>NUCLEOTIDE SEQUENCE [LARGE SCALE GENOMIC DNA]</scope>
    <source>
        <strain evidence="4">AATW-2023a</strain>
        <tissue evidence="4">Whole specimen</tissue>
    </source>
</reference>
<evidence type="ECO:0000313" key="4">
    <source>
        <dbReference type="EMBL" id="KAK6178420.1"/>
    </source>
</evidence>
<evidence type="ECO:0000256" key="1">
    <source>
        <dbReference type="ARBA" id="ARBA00022723"/>
    </source>
</evidence>
<dbReference type="Proteomes" id="UP001347796">
    <property type="component" value="Unassembled WGS sequence"/>
</dbReference>
<evidence type="ECO:0000313" key="5">
    <source>
        <dbReference type="Proteomes" id="UP001347796"/>
    </source>
</evidence>
<evidence type="ECO:0000259" key="3">
    <source>
        <dbReference type="PROSITE" id="PS50940"/>
    </source>
</evidence>
<dbReference type="InterPro" id="IPR036508">
    <property type="entry name" value="Chitin-bd_dom_sf"/>
</dbReference>
<feature type="domain" description="Chitin-binding type-2" evidence="3">
    <location>
        <begin position="620"/>
        <end position="665"/>
    </location>
</feature>
<protein>
    <recommendedName>
        <fullName evidence="3">Chitin-binding type-2 domain-containing protein</fullName>
    </recommendedName>
</protein>
<dbReference type="InterPro" id="IPR008922">
    <property type="entry name" value="Di-copper_centre_dom_sf"/>
</dbReference>
<dbReference type="GO" id="GO:0008061">
    <property type="term" value="F:chitin binding"/>
    <property type="evidence" value="ECO:0007669"/>
    <property type="project" value="InterPro"/>
</dbReference>
<dbReference type="PANTHER" id="PTHR11474">
    <property type="entry name" value="TYROSINASE FAMILY MEMBER"/>
    <property type="match status" value="1"/>
</dbReference>
<dbReference type="Pfam" id="PF00264">
    <property type="entry name" value="Tyrosinase"/>
    <property type="match status" value="1"/>
</dbReference>
<dbReference type="PROSITE" id="PS00498">
    <property type="entry name" value="TYROSINASE_2"/>
    <property type="match status" value="1"/>
</dbReference>
<gene>
    <name evidence="4" type="ORF">SNE40_013212</name>
</gene>
<dbReference type="PROSITE" id="PS00497">
    <property type="entry name" value="TYROSINASE_1"/>
    <property type="match status" value="1"/>
</dbReference>
<sequence length="692" mass="77767">MCETPVRRKTEGMVKQLLPAQKAYIDGLYRSVEHRHRRKRQASRCLRKEYRRLTDVERKNFHDAVNALKNDTTITPNRYDAIALLHTGTASIVAHGGPLFPSWHRVYLLMFESALQEKVPGVCLPYIDNTIESETDPDEMSYLFSKDFAGTANGVVTSGPFANWTTPFGPLTRNVGNQGVPMSKLELDSIMSRNSMEEIMEPSENPEFSLEFHHGAFHIFVGGHMENLDRASFDPLFFLHHCYIDKVWQLYRQKLRSNGVDTNIYPERSNTPQLQVANALIGFGNMTAGESYSDFLELYDYEPAPECSHRNQNCGSKYLQCNTETWRCVAVDPNKVTGPINPGPINPDPQNPGQNCFKRDKKKFIRSPKSCQNTFCIDNKCDINQWIYIPVKIITNRPPEFKGSLSFPVKNGHVETGEDIYGLSAYTNVNQYVKPRLVEPKGYGNCEDTHGIGQIFISSQGINYDGYYSESSIVDQRLATSISIAYMAVKNMGRAGKTTALLRAFDQCGRICHTACKVPGSNPAKYRPCSGVVNITPDLPKQYGTSYGEALLDVWGYRNDRQCPTFETDAIFISFYCDYKDRLPWVQKPANPVPPPAPLPVVTQGCQVSRGCTIDIACENKRCKKYGTRFPCMNDCVQYALCVYGRFITRSCPGGMIYSSTRNRCVIGTCSNTKTIGGSGQLFSMFNTPILG</sequence>
<dbReference type="SMART" id="SM00494">
    <property type="entry name" value="ChtBD2"/>
    <property type="match status" value="1"/>
</dbReference>
<dbReference type="InterPro" id="IPR002557">
    <property type="entry name" value="Chitin-bd_dom"/>
</dbReference>
<dbReference type="PANTHER" id="PTHR11474:SF126">
    <property type="entry name" value="TYROSINASE-LIKE PROTEIN TYR-1-RELATED"/>
    <property type="match status" value="1"/>
</dbReference>